<dbReference type="Proteomes" id="UP000033483">
    <property type="component" value="Unassembled WGS sequence"/>
</dbReference>
<dbReference type="PANTHER" id="PTHR43791:SF53">
    <property type="entry name" value="MAJOR FACILITATOR SUPERFAMILY (MFS) PROFILE DOMAIN-CONTAINING PROTEIN"/>
    <property type="match status" value="1"/>
</dbReference>
<dbReference type="GO" id="GO:0022857">
    <property type="term" value="F:transmembrane transporter activity"/>
    <property type="evidence" value="ECO:0007669"/>
    <property type="project" value="InterPro"/>
</dbReference>
<dbReference type="FunFam" id="1.20.1250.20:FF:000018">
    <property type="entry name" value="MFS transporter permease"/>
    <property type="match status" value="1"/>
</dbReference>
<dbReference type="SUPFAM" id="SSF103473">
    <property type="entry name" value="MFS general substrate transporter"/>
    <property type="match status" value="1"/>
</dbReference>
<feature type="transmembrane region" description="Helical" evidence="6">
    <location>
        <begin position="330"/>
        <end position="350"/>
    </location>
</feature>
<evidence type="ECO:0000256" key="4">
    <source>
        <dbReference type="ARBA" id="ARBA00022989"/>
    </source>
</evidence>
<dbReference type="FunFam" id="1.20.1250.20:FF:000013">
    <property type="entry name" value="MFS general substrate transporter"/>
    <property type="match status" value="1"/>
</dbReference>
<feature type="transmembrane region" description="Helical" evidence="6">
    <location>
        <begin position="127"/>
        <end position="151"/>
    </location>
</feature>
<dbReference type="GO" id="GO:0016020">
    <property type="term" value="C:membrane"/>
    <property type="evidence" value="ECO:0007669"/>
    <property type="project" value="UniProtKB-SubCell"/>
</dbReference>
<dbReference type="Gene3D" id="1.20.1250.20">
    <property type="entry name" value="MFS general substrate transporter like domains"/>
    <property type="match status" value="2"/>
</dbReference>
<evidence type="ECO:0000256" key="2">
    <source>
        <dbReference type="ARBA" id="ARBA00022448"/>
    </source>
</evidence>
<comment type="subcellular location">
    <subcellularLocation>
        <location evidence="1">Membrane</location>
        <topology evidence="1">Multi-pass membrane protein</topology>
    </subcellularLocation>
</comment>
<keyword evidence="3 6" id="KW-0812">Transmembrane</keyword>
<dbReference type="InterPro" id="IPR036259">
    <property type="entry name" value="MFS_trans_sf"/>
</dbReference>
<organism evidence="8 9">
    <name type="scientific">Thielaviopsis punctulata</name>
    <dbReference type="NCBI Taxonomy" id="72032"/>
    <lineage>
        <taxon>Eukaryota</taxon>
        <taxon>Fungi</taxon>
        <taxon>Dikarya</taxon>
        <taxon>Ascomycota</taxon>
        <taxon>Pezizomycotina</taxon>
        <taxon>Sordariomycetes</taxon>
        <taxon>Hypocreomycetidae</taxon>
        <taxon>Microascales</taxon>
        <taxon>Ceratocystidaceae</taxon>
        <taxon>Thielaviopsis</taxon>
    </lineage>
</organism>
<dbReference type="PROSITE" id="PS50850">
    <property type="entry name" value="MFS"/>
    <property type="match status" value="1"/>
</dbReference>
<evidence type="ECO:0000313" key="8">
    <source>
        <dbReference type="EMBL" id="KKA25997.1"/>
    </source>
</evidence>
<evidence type="ECO:0000256" key="6">
    <source>
        <dbReference type="SAM" id="Phobius"/>
    </source>
</evidence>
<keyword evidence="5 6" id="KW-0472">Membrane</keyword>
<protein>
    <recommendedName>
        <fullName evidence="7">Major facilitator superfamily (MFS) profile domain-containing protein</fullName>
    </recommendedName>
</protein>
<comment type="caution">
    <text evidence="8">The sequence shown here is derived from an EMBL/GenBank/DDBJ whole genome shotgun (WGS) entry which is preliminary data.</text>
</comment>
<evidence type="ECO:0000259" key="7">
    <source>
        <dbReference type="PROSITE" id="PS50850"/>
    </source>
</evidence>
<sequence>MNTTSLKAARLSDTDRAIDNEKSMNNEVKDVDDCFVDVSLPPSWTAAEEAAVQHKIDLRVIPTVTALYLVCFLDRVNVGNARIEGMDTDLQLSVGVRFNIVLTMFYITYALSEVPSNILLKHIGGRFYIPSLVVCFGVVCMCTAFCTSFASLCVARAVLGLCEGGMFPGISFYLSCFYKRDELFLRLGWFVSGAGLAGAFGGLLAAGLSYVPTWGSKHAVLMTPWRNIFFFEGVLTILVGVLCFRVLPNVPSSAGFLTERERMIAEHRLSPEKSSRVKVSRKHIIQAITAPHNYICIVAFCMINVTMHSVSVFMPTILHEFQWPATRSQLLSAAPYAVSCVATMGVAWLSDRTKRRGIFCVATAPLGIVGFSILRWYEGTPWMKYAAMFFILSGTIPNGPLVIAWALNNSEGAAVRAVSSAYVMSLSMAGGFIATWIYTVDDAPKYSRGHSINLSCQFILFSSAVIGILYCKWENVQRERGRRDWRLEGLSEEEKGELGSLHPEFRYMP</sequence>
<keyword evidence="2" id="KW-0813">Transport</keyword>
<feature type="transmembrane region" description="Helical" evidence="6">
    <location>
        <begin position="187"/>
        <end position="208"/>
    </location>
</feature>
<dbReference type="OrthoDB" id="9971669at2759"/>
<feature type="domain" description="Major facilitator superfamily (MFS) profile" evidence="7">
    <location>
        <begin position="60"/>
        <end position="480"/>
    </location>
</feature>
<evidence type="ECO:0000256" key="1">
    <source>
        <dbReference type="ARBA" id="ARBA00004141"/>
    </source>
</evidence>
<feature type="transmembrane region" description="Helical" evidence="6">
    <location>
        <begin position="228"/>
        <end position="247"/>
    </location>
</feature>
<evidence type="ECO:0000256" key="5">
    <source>
        <dbReference type="ARBA" id="ARBA00023136"/>
    </source>
</evidence>
<dbReference type="PANTHER" id="PTHR43791">
    <property type="entry name" value="PERMEASE-RELATED"/>
    <property type="match status" value="1"/>
</dbReference>
<dbReference type="EMBL" id="LAEV01002314">
    <property type="protein sequence ID" value="KKA25997.1"/>
    <property type="molecule type" value="Genomic_DNA"/>
</dbReference>
<feature type="transmembrane region" description="Helical" evidence="6">
    <location>
        <begin position="294"/>
        <end position="318"/>
    </location>
</feature>
<feature type="transmembrane region" description="Helical" evidence="6">
    <location>
        <begin position="383"/>
        <end position="407"/>
    </location>
</feature>
<keyword evidence="4 6" id="KW-1133">Transmembrane helix</keyword>
<keyword evidence="9" id="KW-1185">Reference proteome</keyword>
<accession>A0A0F4Z664</accession>
<feature type="transmembrane region" description="Helical" evidence="6">
    <location>
        <begin position="357"/>
        <end position="377"/>
    </location>
</feature>
<reference evidence="8 9" key="1">
    <citation type="submission" date="2015-03" db="EMBL/GenBank/DDBJ databases">
        <authorList>
            <person name="Radwan O."/>
            <person name="Al-Naeli F.A."/>
            <person name="Rendon G.A."/>
            <person name="Fields C."/>
        </authorList>
    </citation>
    <scope>NUCLEOTIDE SEQUENCE [LARGE SCALE GENOMIC DNA]</scope>
    <source>
        <strain evidence="8">CR-DP1</strain>
    </source>
</reference>
<dbReference type="AlphaFoldDB" id="A0A0F4Z664"/>
<gene>
    <name evidence="8" type="ORF">TD95_002705</name>
</gene>
<dbReference type="InterPro" id="IPR011701">
    <property type="entry name" value="MFS"/>
</dbReference>
<evidence type="ECO:0000313" key="9">
    <source>
        <dbReference type="Proteomes" id="UP000033483"/>
    </source>
</evidence>
<feature type="transmembrane region" description="Helical" evidence="6">
    <location>
        <begin position="452"/>
        <end position="473"/>
    </location>
</feature>
<feature type="transmembrane region" description="Helical" evidence="6">
    <location>
        <begin position="419"/>
        <end position="440"/>
    </location>
</feature>
<dbReference type="Pfam" id="PF07690">
    <property type="entry name" value="MFS_1"/>
    <property type="match status" value="1"/>
</dbReference>
<proteinExistence type="predicted"/>
<dbReference type="InterPro" id="IPR020846">
    <property type="entry name" value="MFS_dom"/>
</dbReference>
<evidence type="ECO:0000256" key="3">
    <source>
        <dbReference type="ARBA" id="ARBA00022692"/>
    </source>
</evidence>
<name>A0A0F4Z664_9PEZI</name>